<gene>
    <name evidence="5" type="ORF">DFO65_1096</name>
</gene>
<dbReference type="AlphaFoldDB" id="A0A366IIE0"/>
<name>A0A366IIE0_9MICO</name>
<dbReference type="Pfam" id="PF00497">
    <property type="entry name" value="SBP_bac_3"/>
    <property type="match status" value="1"/>
</dbReference>
<evidence type="ECO:0000313" key="6">
    <source>
        <dbReference type="Proteomes" id="UP000253509"/>
    </source>
</evidence>
<feature type="chain" id="PRO_5038619544" evidence="3">
    <location>
        <begin position="24"/>
        <end position="285"/>
    </location>
</feature>
<dbReference type="SMART" id="SM00062">
    <property type="entry name" value="PBPb"/>
    <property type="match status" value="1"/>
</dbReference>
<feature type="region of interest" description="Disordered" evidence="2">
    <location>
        <begin position="224"/>
        <end position="243"/>
    </location>
</feature>
<keyword evidence="6" id="KW-1185">Reference proteome</keyword>
<dbReference type="Gene3D" id="3.40.190.10">
    <property type="entry name" value="Periplasmic binding protein-like II"/>
    <property type="match status" value="2"/>
</dbReference>
<sequence>MKRTFALASAAVAVLLVLSGCGGKPPGAPGEVAEDCKPRDEGLKTLEEGVLTVAQYEYTPFSMSEGPGTLTGLEGDILTKFAELECLTLKINKGDSAAMITSVATGRADTTLGSWYRTKERAEKVRLSAPVVTSPFSAVTKDGIDTVDGLKGLTIGAGQGLVGVDDLKKVFGGNLKIYPNDDAVFEDINAGRVDATVQGYIAGSQYLKKHEIEGYTVTPLQPDDQLPATKAPGQTNFPVSKDNEELGKSIDSVVAELRDSGELDKIAEKYGLDPKVMHPGEPNLL</sequence>
<dbReference type="RefSeq" id="WP_113904813.1">
    <property type="nucleotide sequence ID" value="NZ_QNSB01000009.1"/>
</dbReference>
<dbReference type="EMBL" id="QNSB01000009">
    <property type="protein sequence ID" value="RBP70235.1"/>
    <property type="molecule type" value="Genomic_DNA"/>
</dbReference>
<evidence type="ECO:0000313" key="5">
    <source>
        <dbReference type="EMBL" id="RBP70235.1"/>
    </source>
</evidence>
<dbReference type="PROSITE" id="PS51257">
    <property type="entry name" value="PROKAR_LIPOPROTEIN"/>
    <property type="match status" value="1"/>
</dbReference>
<feature type="signal peptide" evidence="3">
    <location>
        <begin position="1"/>
        <end position="23"/>
    </location>
</feature>
<evidence type="ECO:0000256" key="1">
    <source>
        <dbReference type="ARBA" id="ARBA00022729"/>
    </source>
</evidence>
<dbReference type="Proteomes" id="UP000253509">
    <property type="component" value="Unassembled WGS sequence"/>
</dbReference>
<comment type="caution">
    <text evidence="5">The sequence shown here is derived from an EMBL/GenBank/DDBJ whole genome shotgun (WGS) entry which is preliminary data.</text>
</comment>
<dbReference type="InterPro" id="IPR001638">
    <property type="entry name" value="Solute-binding_3/MltF_N"/>
</dbReference>
<dbReference type="PANTHER" id="PTHR35936">
    <property type="entry name" value="MEMBRANE-BOUND LYTIC MUREIN TRANSGLYCOSYLASE F"/>
    <property type="match status" value="1"/>
</dbReference>
<feature type="domain" description="Solute-binding protein family 3/N-terminal" evidence="4">
    <location>
        <begin position="50"/>
        <end position="274"/>
    </location>
</feature>
<evidence type="ECO:0000256" key="3">
    <source>
        <dbReference type="SAM" id="SignalP"/>
    </source>
</evidence>
<protein>
    <submittedName>
        <fullName evidence="5">Amino acid ABC transporter substrate-binding protein (PAAT family)</fullName>
    </submittedName>
</protein>
<evidence type="ECO:0000256" key="2">
    <source>
        <dbReference type="SAM" id="MobiDB-lite"/>
    </source>
</evidence>
<dbReference type="PANTHER" id="PTHR35936:SF17">
    <property type="entry name" value="ARGININE-BINDING EXTRACELLULAR PROTEIN ARTP"/>
    <property type="match status" value="1"/>
</dbReference>
<dbReference type="CDD" id="cd13530">
    <property type="entry name" value="PBP2_peptides_like"/>
    <property type="match status" value="1"/>
</dbReference>
<evidence type="ECO:0000259" key="4">
    <source>
        <dbReference type="SMART" id="SM00062"/>
    </source>
</evidence>
<organism evidence="5 6">
    <name type="scientific">Brevibacterium celere</name>
    <dbReference type="NCBI Taxonomy" id="225845"/>
    <lineage>
        <taxon>Bacteria</taxon>
        <taxon>Bacillati</taxon>
        <taxon>Actinomycetota</taxon>
        <taxon>Actinomycetes</taxon>
        <taxon>Micrococcales</taxon>
        <taxon>Brevibacteriaceae</taxon>
        <taxon>Brevibacterium</taxon>
    </lineage>
</organism>
<dbReference type="SUPFAM" id="SSF53850">
    <property type="entry name" value="Periplasmic binding protein-like II"/>
    <property type="match status" value="1"/>
</dbReference>
<reference evidence="5 6" key="1">
    <citation type="submission" date="2018-06" db="EMBL/GenBank/DDBJ databases">
        <title>Freshwater and sediment microbial communities from various areas in North America, analyzing microbe dynamics in response to fracking.</title>
        <authorList>
            <person name="Lamendella R."/>
        </authorList>
    </citation>
    <scope>NUCLEOTIDE SEQUENCE [LARGE SCALE GENOMIC DNA]</scope>
    <source>
        <strain evidence="5 6">3b_TX</strain>
    </source>
</reference>
<keyword evidence="1 3" id="KW-0732">Signal</keyword>
<proteinExistence type="predicted"/>
<accession>A0A366IIE0</accession>